<proteinExistence type="predicted"/>
<dbReference type="AlphaFoldDB" id="A0A0A8YHA1"/>
<evidence type="ECO:0000313" key="1">
    <source>
        <dbReference type="EMBL" id="JAD25839.1"/>
    </source>
</evidence>
<reference evidence="1" key="2">
    <citation type="journal article" date="2015" name="Data Brief">
        <title>Shoot transcriptome of the giant reed, Arundo donax.</title>
        <authorList>
            <person name="Barrero R.A."/>
            <person name="Guerrero F.D."/>
            <person name="Moolhuijzen P."/>
            <person name="Goolsby J.A."/>
            <person name="Tidwell J."/>
            <person name="Bellgard S.E."/>
            <person name="Bellgard M.I."/>
        </authorList>
    </citation>
    <scope>NUCLEOTIDE SEQUENCE</scope>
    <source>
        <tissue evidence="1">Shoot tissue taken approximately 20 cm above the soil surface</tissue>
    </source>
</reference>
<protein>
    <submittedName>
        <fullName evidence="1">Uncharacterized protein</fullName>
    </submittedName>
</protein>
<organism evidence="1">
    <name type="scientific">Arundo donax</name>
    <name type="common">Giant reed</name>
    <name type="synonym">Donax arundinaceus</name>
    <dbReference type="NCBI Taxonomy" id="35708"/>
    <lineage>
        <taxon>Eukaryota</taxon>
        <taxon>Viridiplantae</taxon>
        <taxon>Streptophyta</taxon>
        <taxon>Embryophyta</taxon>
        <taxon>Tracheophyta</taxon>
        <taxon>Spermatophyta</taxon>
        <taxon>Magnoliopsida</taxon>
        <taxon>Liliopsida</taxon>
        <taxon>Poales</taxon>
        <taxon>Poaceae</taxon>
        <taxon>PACMAD clade</taxon>
        <taxon>Arundinoideae</taxon>
        <taxon>Arundineae</taxon>
        <taxon>Arundo</taxon>
    </lineage>
</organism>
<sequence>MMGNNRGLYIFSNSVNQYLTDIYAYFHHLALR</sequence>
<dbReference type="EMBL" id="GBRH01272056">
    <property type="protein sequence ID" value="JAD25839.1"/>
    <property type="molecule type" value="Transcribed_RNA"/>
</dbReference>
<accession>A0A0A8YHA1</accession>
<name>A0A0A8YHA1_ARUDO</name>
<reference evidence="1" key="1">
    <citation type="submission" date="2014-09" db="EMBL/GenBank/DDBJ databases">
        <authorList>
            <person name="Magalhaes I.L.F."/>
            <person name="Oliveira U."/>
            <person name="Santos F.R."/>
            <person name="Vidigal T.H.D.A."/>
            <person name="Brescovit A.D."/>
            <person name="Santos A.J."/>
        </authorList>
    </citation>
    <scope>NUCLEOTIDE SEQUENCE</scope>
    <source>
        <tissue evidence="1">Shoot tissue taken approximately 20 cm above the soil surface</tissue>
    </source>
</reference>